<evidence type="ECO:0000313" key="2">
    <source>
        <dbReference type="Proteomes" id="UP001501624"/>
    </source>
</evidence>
<dbReference type="InterPro" id="IPR013783">
    <property type="entry name" value="Ig-like_fold"/>
</dbReference>
<evidence type="ECO:0000313" key="1">
    <source>
        <dbReference type="EMBL" id="GAA3829058.1"/>
    </source>
</evidence>
<gene>
    <name evidence="1" type="ORF">GCM10022380_54530</name>
</gene>
<protein>
    <recommendedName>
        <fullName evidence="3">Minor tail protein</fullName>
    </recommendedName>
</protein>
<dbReference type="InterPro" id="IPR036116">
    <property type="entry name" value="FN3_sf"/>
</dbReference>
<comment type="caution">
    <text evidence="1">The sequence shown here is derived from an EMBL/GenBank/DDBJ whole genome shotgun (WGS) entry which is preliminary data.</text>
</comment>
<dbReference type="RefSeq" id="WP_237336426.1">
    <property type="nucleotide sequence ID" value="NZ_BAABCM010000008.1"/>
</dbReference>
<dbReference type="Proteomes" id="UP001501624">
    <property type="component" value="Unassembled WGS sequence"/>
</dbReference>
<accession>A0ABP7IY33</accession>
<proteinExistence type="predicted"/>
<organism evidence="1 2">
    <name type="scientific">Amycolatopsis tucumanensis</name>
    <dbReference type="NCBI Taxonomy" id="401106"/>
    <lineage>
        <taxon>Bacteria</taxon>
        <taxon>Bacillati</taxon>
        <taxon>Actinomycetota</taxon>
        <taxon>Actinomycetes</taxon>
        <taxon>Pseudonocardiales</taxon>
        <taxon>Pseudonocardiaceae</taxon>
        <taxon>Amycolatopsis</taxon>
    </lineage>
</organism>
<dbReference type="EMBL" id="BAABCM010000008">
    <property type="protein sequence ID" value="GAA3829058.1"/>
    <property type="molecule type" value="Genomic_DNA"/>
</dbReference>
<reference evidence="2" key="1">
    <citation type="journal article" date="2019" name="Int. J. Syst. Evol. Microbiol.">
        <title>The Global Catalogue of Microorganisms (GCM) 10K type strain sequencing project: providing services to taxonomists for standard genome sequencing and annotation.</title>
        <authorList>
            <consortium name="The Broad Institute Genomics Platform"/>
            <consortium name="The Broad Institute Genome Sequencing Center for Infectious Disease"/>
            <person name="Wu L."/>
            <person name="Ma J."/>
        </authorList>
    </citation>
    <scope>NUCLEOTIDE SEQUENCE [LARGE SCALE GENOMIC DNA]</scope>
    <source>
        <strain evidence="2">JCM 17017</strain>
    </source>
</reference>
<evidence type="ECO:0008006" key="3">
    <source>
        <dbReference type="Google" id="ProtNLM"/>
    </source>
</evidence>
<dbReference type="Gene3D" id="2.60.40.10">
    <property type="entry name" value="Immunoglobulins"/>
    <property type="match status" value="1"/>
</dbReference>
<sequence>MAVTETLQGVGAWGLTLRDVPQDIVDNLEYFGHVVIHTGWIDYRKEGDAALTSGRYTGVLRKVDANDEVVSIGGAGMAMWLGDEDQKGQVIEDLITIDNLPFDETIRSLLPASVAEGTLFNIDETFKGTFQYVSPREAIDYVCETVDAEWKITGDAKLHAGRASDLFVTNPKTLIRRKSGGVDMTLRAYVGDAKTSQDVEEFTTRVVLLASGTEAATATASADINPALNPYRDLHGNPVVMTRLVSESSTDASNAPARAQLQLNRFTRPVDALALSTSDYDVKGDVSVGDYVWVLDEQVGLVDVSNEIVFKGQRLNPIKLRLAEMTWPIVSRMSVGYRHPSGKWYNLTDYLVPENGETALIVGEFRRSLSGATGGVIGSRPVADSSIPGQPTWVTPFIQSVYQSPLTGETRAQCQLGWLRPNNTDGTPIVDGDHYEIRWRSSSTPIFPVTWAQLGEYTWQELHDSGATWDNPIQYETGDWAYLYVPWELLNTMIIDLAPNMPYEAQIRAVDSATPPNTGEWSDLVVWQTNGDTIAPSQPAPPTVYASRLQVQIVHHLGQAGGGEFNLEPDLHHLEIHGEYEPLFTPSEETLLGKVMANKGMISGHLPAVGTVPIERTAPTYFKVIAVDVDGNKSNPSEAVQQTAELIDDAHISDLSVSKVTAGTISADWLLAGSIKTGVAGPRMEADADGLRLYREDGTNTVDLDADTGFATLTGTVQSGTGNQRVVMNPEPNGIARIDWYDDGSDSHITAVNFSGNWINQRETDASRTPDGGRIYWDGVRATYGFQRGVNYQGGITFWQDELITLRGKWSQDDSNPQSAIYVGNFDVNSDSASFGWGSTMATRMVPNVTIYFFAGTINRSNVDNLTPSGFGCRWDPSGPVRVLYNAFRINQDW</sequence>
<keyword evidence="2" id="KW-1185">Reference proteome</keyword>
<name>A0ABP7IY33_9PSEU</name>
<dbReference type="SUPFAM" id="SSF49265">
    <property type="entry name" value="Fibronectin type III"/>
    <property type="match status" value="1"/>
</dbReference>